<accession>A0A7R9M7W7</accession>
<dbReference type="OrthoDB" id="5946976at2759"/>
<dbReference type="GO" id="GO:0019216">
    <property type="term" value="P:regulation of lipid metabolic process"/>
    <property type="evidence" value="ECO:0007669"/>
    <property type="project" value="TreeGrafter"/>
</dbReference>
<dbReference type="InterPro" id="IPR012338">
    <property type="entry name" value="Beta-lactam/transpept-like"/>
</dbReference>
<protein>
    <recommendedName>
        <fullName evidence="1">Beta-lactamase-related domain-containing protein</fullName>
    </recommendedName>
</protein>
<evidence type="ECO:0000259" key="1">
    <source>
        <dbReference type="Pfam" id="PF00144"/>
    </source>
</evidence>
<gene>
    <name evidence="2" type="ORF">ONB1V03_LOCUS11873</name>
</gene>
<sequence length="352" mass="39677">MKAFMKSNQIPGAVMAFSINGTNVWTEGFGYTDIENNVETHKDSVFRIASMSKSLTSALVGQLMDRHLIDLNAEIHKYLSKDFYPFKTFNGSAVNMTVRQVMSHTAGLYRGITVEDFDKLLLRRADNVSHTIPPFNDEPLIYKPGTNWSYSNYGYQMVGALIESILDNTYENEMQKMFTQLNMNSTFAERREAIYKHRPQYYHLSDGTSGTLVKCDMLDDLISYEGYWPAGGLISSAEDILRFGNAMISSYKGTNGFLSQSTVEELWSPETRGMIIPPLNTSEYAKGWAIVKDPGPFKEVIWHAGDLTGVSTTFKLYPAENMVAVAYVNMGGLFVELEEFTIKVANMFKDIL</sequence>
<dbReference type="AlphaFoldDB" id="A0A7R9M7W7"/>
<dbReference type="InterPro" id="IPR001466">
    <property type="entry name" value="Beta-lactam-related"/>
</dbReference>
<evidence type="ECO:0000313" key="2">
    <source>
        <dbReference type="EMBL" id="CAD7655229.1"/>
    </source>
</evidence>
<dbReference type="PANTHER" id="PTHR46520:SF1">
    <property type="entry name" value="SERINE BETA-LACTAMASE-LIKE PROTEIN LACTB, MITOCHONDRIAL"/>
    <property type="match status" value="1"/>
</dbReference>
<dbReference type="Proteomes" id="UP000728032">
    <property type="component" value="Unassembled WGS sequence"/>
</dbReference>
<organism evidence="2">
    <name type="scientific">Oppiella nova</name>
    <dbReference type="NCBI Taxonomy" id="334625"/>
    <lineage>
        <taxon>Eukaryota</taxon>
        <taxon>Metazoa</taxon>
        <taxon>Ecdysozoa</taxon>
        <taxon>Arthropoda</taxon>
        <taxon>Chelicerata</taxon>
        <taxon>Arachnida</taxon>
        <taxon>Acari</taxon>
        <taxon>Acariformes</taxon>
        <taxon>Sarcoptiformes</taxon>
        <taxon>Oribatida</taxon>
        <taxon>Brachypylina</taxon>
        <taxon>Oppioidea</taxon>
        <taxon>Oppiidae</taxon>
        <taxon>Oppiella</taxon>
    </lineage>
</organism>
<evidence type="ECO:0000313" key="3">
    <source>
        <dbReference type="Proteomes" id="UP000728032"/>
    </source>
</evidence>
<dbReference type="Gene3D" id="3.40.710.10">
    <property type="entry name" value="DD-peptidase/beta-lactamase superfamily"/>
    <property type="match status" value="1"/>
</dbReference>
<dbReference type="GO" id="GO:0008233">
    <property type="term" value="F:peptidase activity"/>
    <property type="evidence" value="ECO:0007669"/>
    <property type="project" value="TreeGrafter"/>
</dbReference>
<dbReference type="GO" id="GO:0005739">
    <property type="term" value="C:mitochondrion"/>
    <property type="evidence" value="ECO:0007669"/>
    <property type="project" value="TreeGrafter"/>
</dbReference>
<proteinExistence type="predicted"/>
<dbReference type="EMBL" id="CAJPVJ010009173">
    <property type="protein sequence ID" value="CAG2172416.1"/>
    <property type="molecule type" value="Genomic_DNA"/>
</dbReference>
<dbReference type="SUPFAM" id="SSF56601">
    <property type="entry name" value="beta-lactamase/transpeptidase-like"/>
    <property type="match status" value="1"/>
</dbReference>
<dbReference type="PANTHER" id="PTHR46520">
    <property type="entry name" value="SERINE BETA-LACTAMASE-LIKE PROTEIN LACTB, MITOCHONDRIAL"/>
    <property type="match status" value="1"/>
</dbReference>
<dbReference type="InterPro" id="IPR052794">
    <property type="entry name" value="Mito_Ser_Protease_LACTB"/>
</dbReference>
<dbReference type="EMBL" id="OC923998">
    <property type="protein sequence ID" value="CAD7655229.1"/>
    <property type="molecule type" value="Genomic_DNA"/>
</dbReference>
<name>A0A7R9M7W7_9ACAR</name>
<dbReference type="GO" id="GO:0006508">
    <property type="term" value="P:proteolysis"/>
    <property type="evidence" value="ECO:0007669"/>
    <property type="project" value="TreeGrafter"/>
</dbReference>
<reference evidence="2" key="1">
    <citation type="submission" date="2020-11" db="EMBL/GenBank/DDBJ databases">
        <authorList>
            <person name="Tran Van P."/>
        </authorList>
    </citation>
    <scope>NUCLEOTIDE SEQUENCE</scope>
</reference>
<feature type="domain" description="Beta-lactamase-related" evidence="1">
    <location>
        <begin position="2"/>
        <end position="330"/>
    </location>
</feature>
<dbReference type="Pfam" id="PF00144">
    <property type="entry name" value="Beta-lactamase"/>
    <property type="match status" value="1"/>
</dbReference>
<keyword evidence="3" id="KW-1185">Reference proteome</keyword>